<dbReference type="EMBL" id="JAUSTW010000001">
    <property type="protein sequence ID" value="MDQ0197804.1"/>
    <property type="molecule type" value="Genomic_DNA"/>
</dbReference>
<dbReference type="RefSeq" id="WP_307404848.1">
    <property type="nucleotide sequence ID" value="NZ_JAUSTW010000001.1"/>
</dbReference>
<sequence length="292" mass="33952">MRTYAMKEVAKKIKVPPGTIRQWEKDLNGLLVIPRTKQGARIYTDWEINLLNEIKLMYANKLGIEVIKDWLQETLEPESEAVDELPEIDTSLSIPAYEVDRIPTDEAAIKYADQFFDAMDTYKDNFLNEVKAEIRSVVRREVLDEVKKEISKGSLITVKSISDSIYKSTENTKAGIQELTETIEKSSEHTADSLQYLSSRITNVSIETSEEIYTLSQQLSETTEELAHYVDVTNKEIYSLTEEISKDREHFVEEREQYRHDISRREAAFQNMLSSFRDVAAAKEKKWWKFWS</sequence>
<evidence type="ECO:0000313" key="2">
    <source>
        <dbReference type="EMBL" id="MDQ0197804.1"/>
    </source>
</evidence>
<proteinExistence type="predicted"/>
<dbReference type="SUPFAM" id="SSF46955">
    <property type="entry name" value="Putative DNA-binding domain"/>
    <property type="match status" value="1"/>
</dbReference>
<feature type="domain" description="HTH merR-type" evidence="1">
    <location>
        <begin position="3"/>
        <end position="73"/>
    </location>
</feature>
<dbReference type="PROSITE" id="PS50937">
    <property type="entry name" value="HTH_MERR_2"/>
    <property type="match status" value="1"/>
</dbReference>
<keyword evidence="2" id="KW-0238">DNA-binding</keyword>
<dbReference type="SMART" id="SM00422">
    <property type="entry name" value="HTH_MERR"/>
    <property type="match status" value="1"/>
</dbReference>
<reference evidence="2 3" key="1">
    <citation type="submission" date="2023-07" db="EMBL/GenBank/DDBJ databases">
        <title>Genomic Encyclopedia of Type Strains, Phase IV (KMG-IV): sequencing the most valuable type-strain genomes for metagenomic binning, comparative biology and taxonomic classification.</title>
        <authorList>
            <person name="Goeker M."/>
        </authorList>
    </citation>
    <scope>NUCLEOTIDE SEQUENCE [LARGE SCALE GENOMIC DNA]</scope>
    <source>
        <strain evidence="2 3">DSM 27594</strain>
    </source>
</reference>
<evidence type="ECO:0000259" key="1">
    <source>
        <dbReference type="PROSITE" id="PS50937"/>
    </source>
</evidence>
<dbReference type="Pfam" id="PF13411">
    <property type="entry name" value="MerR_1"/>
    <property type="match status" value="1"/>
</dbReference>
<gene>
    <name evidence="2" type="ORF">J2S10_000909</name>
</gene>
<dbReference type="InterPro" id="IPR000551">
    <property type="entry name" value="MerR-type_HTH_dom"/>
</dbReference>
<comment type="caution">
    <text evidence="2">The sequence shown here is derived from an EMBL/GenBank/DDBJ whole genome shotgun (WGS) entry which is preliminary data.</text>
</comment>
<name>A0ABT9XS82_9BACI</name>
<accession>A0ABT9XS82</accession>
<dbReference type="Gene3D" id="1.10.1660.10">
    <property type="match status" value="1"/>
</dbReference>
<organism evidence="2 3">
    <name type="scientific">Neobacillus ginsengisoli</name>
    <dbReference type="NCBI Taxonomy" id="904295"/>
    <lineage>
        <taxon>Bacteria</taxon>
        <taxon>Bacillati</taxon>
        <taxon>Bacillota</taxon>
        <taxon>Bacilli</taxon>
        <taxon>Bacillales</taxon>
        <taxon>Bacillaceae</taxon>
        <taxon>Neobacillus</taxon>
    </lineage>
</organism>
<protein>
    <submittedName>
        <fullName evidence="2">DNA-binding transcriptional MerR regulator</fullName>
    </submittedName>
</protein>
<dbReference type="GO" id="GO:0003677">
    <property type="term" value="F:DNA binding"/>
    <property type="evidence" value="ECO:0007669"/>
    <property type="project" value="UniProtKB-KW"/>
</dbReference>
<dbReference type="Proteomes" id="UP001224122">
    <property type="component" value="Unassembled WGS sequence"/>
</dbReference>
<evidence type="ECO:0000313" key="3">
    <source>
        <dbReference type="Proteomes" id="UP001224122"/>
    </source>
</evidence>
<dbReference type="InterPro" id="IPR009061">
    <property type="entry name" value="DNA-bd_dom_put_sf"/>
</dbReference>
<keyword evidence="3" id="KW-1185">Reference proteome</keyword>